<evidence type="ECO:0000313" key="2">
    <source>
        <dbReference type="EMBL" id="CNK61527.1"/>
    </source>
</evidence>
<reference evidence="2 3" key="2">
    <citation type="submission" date="2015-03" db="EMBL/GenBank/DDBJ databases">
        <authorList>
            <consortium name="Pathogen Informatics"/>
            <person name="Murphy D."/>
        </authorList>
    </citation>
    <scope>NUCLEOTIDE SEQUENCE [LARGE SCALE GENOMIC DNA]</scope>
    <source>
        <strain evidence="2 3">IP08791</strain>
    </source>
</reference>
<keyword evidence="1" id="KW-0378">Hydrolase</keyword>
<name>A0A0T9SZ32_YERAL</name>
<sequence>MNWNELTGEKGALLTHWQKVSQFSDHHPAIGSGIQNTQQHTD</sequence>
<dbReference type="GO" id="GO:0004556">
    <property type="term" value="F:alpha-amylase activity"/>
    <property type="evidence" value="ECO:0007669"/>
    <property type="project" value="UniProtKB-EC"/>
</dbReference>
<protein>
    <submittedName>
        <fullName evidence="1">Periplasmic alpha-amylase</fullName>
        <ecNumber evidence="1">3.2.1.1</ecNumber>
    </submittedName>
</protein>
<organism evidence="1 4">
    <name type="scientific">Yersinia aldovae</name>
    <dbReference type="NCBI Taxonomy" id="29483"/>
    <lineage>
        <taxon>Bacteria</taxon>
        <taxon>Pseudomonadati</taxon>
        <taxon>Pseudomonadota</taxon>
        <taxon>Gammaproteobacteria</taxon>
        <taxon>Enterobacterales</taxon>
        <taxon>Yersiniaceae</taxon>
        <taxon>Yersinia</taxon>
    </lineage>
</organism>
<dbReference type="EC" id="3.2.1.1" evidence="1"/>
<dbReference type="EMBL" id="CQEH01000002">
    <property type="protein sequence ID" value="CNK61527.1"/>
    <property type="molecule type" value="Genomic_DNA"/>
</dbReference>
<accession>A0A0T9SZ32</accession>
<keyword evidence="1" id="KW-0326">Glycosidase</keyword>
<dbReference type="EMBL" id="CQEJ01000002">
    <property type="protein sequence ID" value="CNK51185.1"/>
    <property type="molecule type" value="Genomic_DNA"/>
</dbReference>
<dbReference type="Proteomes" id="UP000038647">
    <property type="component" value="Unassembled WGS sequence"/>
</dbReference>
<dbReference type="AlphaFoldDB" id="A0A0T9SZ32"/>
<evidence type="ECO:0000313" key="1">
    <source>
        <dbReference type="EMBL" id="CNK51185.1"/>
    </source>
</evidence>
<proteinExistence type="predicted"/>
<dbReference type="Proteomes" id="UP000041595">
    <property type="component" value="Unassembled WGS sequence"/>
</dbReference>
<evidence type="ECO:0000313" key="4">
    <source>
        <dbReference type="Proteomes" id="UP000041595"/>
    </source>
</evidence>
<dbReference type="eggNOG" id="COG0366">
    <property type="taxonomic scope" value="Bacteria"/>
</dbReference>
<keyword evidence="3" id="KW-1185">Reference proteome</keyword>
<evidence type="ECO:0000313" key="3">
    <source>
        <dbReference type="Proteomes" id="UP000038647"/>
    </source>
</evidence>
<gene>
    <name evidence="1" type="primary">malS</name>
    <name evidence="1" type="ORF">ERS137965_00284</name>
    <name evidence="2" type="ORF">ERS137966_00761</name>
</gene>
<reference evidence="1 4" key="1">
    <citation type="submission" date="2015-03" db="EMBL/GenBank/DDBJ databases">
        <authorList>
            <person name="Murphy D."/>
        </authorList>
    </citation>
    <scope>NUCLEOTIDE SEQUENCE [LARGE SCALE GENOMIC DNA]</scope>
    <source>
        <strain evidence="1 4">IP06005</strain>
    </source>
</reference>